<dbReference type="PROSITE" id="PS00041">
    <property type="entry name" value="HTH_ARAC_FAMILY_1"/>
    <property type="match status" value="1"/>
</dbReference>
<dbReference type="InterPro" id="IPR009057">
    <property type="entry name" value="Homeodomain-like_sf"/>
</dbReference>
<accession>A0ABM9AHG8</accession>
<dbReference type="SMART" id="SM00342">
    <property type="entry name" value="HTH_ARAC"/>
    <property type="match status" value="1"/>
</dbReference>
<dbReference type="Gene3D" id="1.10.10.60">
    <property type="entry name" value="Homeodomain-like"/>
    <property type="match status" value="2"/>
</dbReference>
<dbReference type="PRINTS" id="PR00032">
    <property type="entry name" value="HTHARAC"/>
</dbReference>
<evidence type="ECO:0000259" key="4">
    <source>
        <dbReference type="PROSITE" id="PS01124"/>
    </source>
</evidence>
<feature type="domain" description="HTH araC/xylS-type" evidence="4">
    <location>
        <begin position="234"/>
        <end position="332"/>
    </location>
</feature>
<dbReference type="PROSITE" id="PS01124">
    <property type="entry name" value="HTH_ARAC_FAMILY_2"/>
    <property type="match status" value="1"/>
</dbReference>
<dbReference type="Pfam" id="PF12833">
    <property type="entry name" value="HTH_18"/>
    <property type="match status" value="1"/>
</dbReference>
<evidence type="ECO:0000313" key="6">
    <source>
        <dbReference type="Proteomes" id="UP000838100"/>
    </source>
</evidence>
<dbReference type="Proteomes" id="UP000838100">
    <property type="component" value="Unassembled WGS sequence"/>
</dbReference>
<evidence type="ECO:0000256" key="1">
    <source>
        <dbReference type="ARBA" id="ARBA00023015"/>
    </source>
</evidence>
<evidence type="ECO:0000256" key="2">
    <source>
        <dbReference type="ARBA" id="ARBA00023125"/>
    </source>
</evidence>
<keyword evidence="3" id="KW-0804">Transcription</keyword>
<keyword evidence="1" id="KW-0805">Transcription regulation</keyword>
<dbReference type="InterPro" id="IPR029062">
    <property type="entry name" value="Class_I_gatase-like"/>
</dbReference>
<dbReference type="Pfam" id="PF01965">
    <property type="entry name" value="DJ-1_PfpI"/>
    <property type="match status" value="1"/>
</dbReference>
<dbReference type="SUPFAM" id="SSF52317">
    <property type="entry name" value="Class I glutamine amidotransferase-like"/>
    <property type="match status" value="1"/>
</dbReference>
<dbReference type="CDD" id="cd03138">
    <property type="entry name" value="GATase1_AraC_2"/>
    <property type="match status" value="1"/>
</dbReference>
<dbReference type="InterPro" id="IPR020449">
    <property type="entry name" value="Tscrpt_reg_AraC-type_HTH"/>
</dbReference>
<organism evidence="5 6">
    <name type="scientific">Sinobacterium norvegicum</name>
    <dbReference type="NCBI Taxonomy" id="1641715"/>
    <lineage>
        <taxon>Bacteria</taxon>
        <taxon>Pseudomonadati</taxon>
        <taxon>Pseudomonadota</taxon>
        <taxon>Gammaproteobacteria</taxon>
        <taxon>Cellvibrionales</taxon>
        <taxon>Spongiibacteraceae</taxon>
        <taxon>Sinobacterium</taxon>
    </lineage>
</organism>
<dbReference type="PANTHER" id="PTHR43130:SF11">
    <property type="entry name" value="TRANSCRIPTIONAL REGULATORY PROTEIN"/>
    <property type="match status" value="1"/>
</dbReference>
<dbReference type="InterPro" id="IPR018062">
    <property type="entry name" value="HTH_AraC-typ_CS"/>
</dbReference>
<dbReference type="PANTHER" id="PTHR43130">
    <property type="entry name" value="ARAC-FAMILY TRANSCRIPTIONAL REGULATOR"/>
    <property type="match status" value="1"/>
</dbReference>
<reference evidence="5" key="1">
    <citation type="submission" date="2021-12" db="EMBL/GenBank/DDBJ databases">
        <authorList>
            <person name="Rodrigo-Torres L."/>
            <person name="Arahal R. D."/>
            <person name="Lucena T."/>
        </authorList>
    </citation>
    <scope>NUCLEOTIDE SEQUENCE</scope>
    <source>
        <strain evidence="5">CECT 8267</strain>
    </source>
</reference>
<keyword evidence="6" id="KW-1185">Reference proteome</keyword>
<dbReference type="InterPro" id="IPR018060">
    <property type="entry name" value="HTH_AraC"/>
</dbReference>
<sequence length="342" mass="38218">MANLAKSFYTKPMKTLNIAILLYEHALASSLSLPAEMLSAADNFNRSRKGPATQLTLRFAGAGGAVNHSGGVAIQPSCTYQQLDDIDLMILPALWRNPIPVVRRHSEITQLLKKANASNTQILSVGTSSCFLAAAGLLDNKPATTHWYFMDAFAEHYPAVKLQRQHLITRSDNLYCVGSVNSVADLMIYFIEQFYSADIAREVESHFSPEIRRGYEEQSFIAGKVSSHGDEAIIQAQQWLQDNYRQPLNSQKLADICELTVRSFNRRFKAATQLTPGEYLAQQRLRVAKDLLRDSNLAVAEIAYQVGYQDASHFSRLVKKLLGQTPKQYRDAVRGKLFSLAD</sequence>
<evidence type="ECO:0000256" key="3">
    <source>
        <dbReference type="ARBA" id="ARBA00023163"/>
    </source>
</evidence>
<dbReference type="EMBL" id="CAKLPX010000003">
    <property type="protein sequence ID" value="CAH0992668.1"/>
    <property type="molecule type" value="Genomic_DNA"/>
</dbReference>
<evidence type="ECO:0000313" key="5">
    <source>
        <dbReference type="EMBL" id="CAH0992668.1"/>
    </source>
</evidence>
<name>A0ABM9AHG8_9GAMM</name>
<gene>
    <name evidence="5" type="primary">rhaS_1</name>
    <name evidence="5" type="ORF">SIN8267_02801</name>
</gene>
<dbReference type="InterPro" id="IPR002818">
    <property type="entry name" value="DJ-1/PfpI"/>
</dbReference>
<dbReference type="InterPro" id="IPR052158">
    <property type="entry name" value="INH-QAR"/>
</dbReference>
<comment type="caution">
    <text evidence="5">The sequence shown here is derived from an EMBL/GenBank/DDBJ whole genome shotgun (WGS) entry which is preliminary data.</text>
</comment>
<keyword evidence="2" id="KW-0238">DNA-binding</keyword>
<dbReference type="RefSeq" id="WP_237445346.1">
    <property type="nucleotide sequence ID" value="NZ_CAKLPX010000003.1"/>
</dbReference>
<dbReference type="SUPFAM" id="SSF46689">
    <property type="entry name" value="Homeodomain-like"/>
    <property type="match status" value="2"/>
</dbReference>
<dbReference type="Gene3D" id="3.40.50.880">
    <property type="match status" value="1"/>
</dbReference>
<proteinExistence type="predicted"/>
<protein>
    <submittedName>
        <fullName evidence="5">HTH-type transcriptional activator RhaS</fullName>
    </submittedName>
</protein>